<dbReference type="EMBL" id="FMYP01000039">
    <property type="protein sequence ID" value="SDC60179.1"/>
    <property type="molecule type" value="Genomic_DNA"/>
</dbReference>
<dbReference type="Gene3D" id="3.40.50.300">
    <property type="entry name" value="P-loop containing nucleotide triphosphate hydrolases"/>
    <property type="match status" value="1"/>
</dbReference>
<dbReference type="GO" id="GO:0006261">
    <property type="term" value="P:DNA-templated DNA replication"/>
    <property type="evidence" value="ECO:0007669"/>
    <property type="project" value="TreeGrafter"/>
</dbReference>
<sequence length="377" mass="42477">MFFSEVVGQEQIKKHLLATVKEGRIPHAQLFLGQEGSGNLALALAYAQLVACENPGENDSCGICHSCKKYQKLIHPDLHFAFPVNTSKDGEKDPVSDHFIAKWRELVLKSPYFSEGKWYEHIGIENKQGNISKNEASEIIKKLRLKSFESEYKVVIIWLPERMNEVSANKLLKLVEEPPEKTIFLLVSENSERIIKTILSRTQLVNVPLIERSDLASALALKFGLDAQQAGSIARISNGNYTLAQQLAVEGVQSEGWFDAFQQLMRLSYKKDVLSLMEWAEEMAGLGRERQKSFLEYAQKLTRDSLMVNMGAKDVSFPGKNEEAFIQNFAPFIYDTVAASLYRELNLAYLQIGQNGNGKIIFTDLVLKAVKLINAKK</sequence>
<evidence type="ECO:0000313" key="1">
    <source>
        <dbReference type="EMBL" id="SDC60179.1"/>
    </source>
</evidence>
<dbReference type="PANTHER" id="PTHR11669">
    <property type="entry name" value="REPLICATION FACTOR C / DNA POLYMERASE III GAMMA-TAU SUBUNIT"/>
    <property type="match status" value="1"/>
</dbReference>
<dbReference type="Proteomes" id="UP000199452">
    <property type="component" value="Unassembled WGS sequence"/>
</dbReference>
<dbReference type="InterPro" id="IPR027417">
    <property type="entry name" value="P-loop_NTPase"/>
</dbReference>
<dbReference type="SUPFAM" id="SSF52540">
    <property type="entry name" value="P-loop containing nucleoside triphosphate hydrolases"/>
    <property type="match status" value="1"/>
</dbReference>
<organism evidence="1 2">
    <name type="scientific">Williamwhitmania taraxaci</name>
    <dbReference type="NCBI Taxonomy" id="1640674"/>
    <lineage>
        <taxon>Bacteria</taxon>
        <taxon>Pseudomonadati</taxon>
        <taxon>Bacteroidota</taxon>
        <taxon>Bacteroidia</taxon>
        <taxon>Bacteroidales</taxon>
        <taxon>Williamwhitmaniaceae</taxon>
        <taxon>Williamwhitmania</taxon>
    </lineage>
</organism>
<dbReference type="InterPro" id="IPR050238">
    <property type="entry name" value="DNA_Rep/Repair_Clamp_Loader"/>
</dbReference>
<dbReference type="PANTHER" id="PTHR11669:SF8">
    <property type="entry name" value="DNA POLYMERASE III SUBUNIT DELTA"/>
    <property type="match status" value="1"/>
</dbReference>
<gene>
    <name evidence="1" type="ORF">SAMN05216323_103914</name>
</gene>
<accession>A0A1G6MXB2</accession>
<proteinExistence type="predicted"/>
<dbReference type="OrthoDB" id="9811073at2"/>
<dbReference type="AlphaFoldDB" id="A0A1G6MXB2"/>
<keyword evidence="2" id="KW-1185">Reference proteome</keyword>
<dbReference type="STRING" id="1640674.SAMN05216323_103914"/>
<dbReference type="RefSeq" id="WP_092438873.1">
    <property type="nucleotide sequence ID" value="NZ_FMYP01000039.1"/>
</dbReference>
<name>A0A1G6MXB2_9BACT</name>
<reference evidence="1 2" key="1">
    <citation type="submission" date="2016-09" db="EMBL/GenBank/DDBJ databases">
        <authorList>
            <person name="Capua I."/>
            <person name="De Benedictis P."/>
            <person name="Joannis T."/>
            <person name="Lombin L.H."/>
            <person name="Cattoli G."/>
        </authorList>
    </citation>
    <scope>NUCLEOTIDE SEQUENCE [LARGE SCALE GENOMIC DNA]</scope>
    <source>
        <strain evidence="1 2">A7P-90m</strain>
    </source>
</reference>
<protein>
    <submittedName>
        <fullName evidence="1">DNA polymerase-3 subunit delta</fullName>
    </submittedName>
</protein>
<evidence type="ECO:0000313" key="2">
    <source>
        <dbReference type="Proteomes" id="UP000199452"/>
    </source>
</evidence>
<dbReference type="Pfam" id="PF13177">
    <property type="entry name" value="DNA_pol3_delta2"/>
    <property type="match status" value="1"/>
</dbReference>